<dbReference type="Pfam" id="PF01032">
    <property type="entry name" value="FecCD"/>
    <property type="match status" value="1"/>
</dbReference>
<comment type="similarity">
    <text evidence="2">Belongs to the binding-protein-dependent transport system permease family. FecCD subfamily.</text>
</comment>
<dbReference type="FunFam" id="1.10.3470.10:FF:000001">
    <property type="entry name" value="Vitamin B12 ABC transporter permease BtuC"/>
    <property type="match status" value="1"/>
</dbReference>
<feature type="transmembrane region" description="Helical" evidence="8">
    <location>
        <begin position="89"/>
        <end position="111"/>
    </location>
</feature>
<dbReference type="AlphaFoldDB" id="A0A517M8A0"/>
<protein>
    <submittedName>
        <fullName evidence="9">Putative ABC transporter permease protein</fullName>
    </submittedName>
</protein>
<dbReference type="EMBL" id="CP036261">
    <property type="protein sequence ID" value="QDS91115.1"/>
    <property type="molecule type" value="Genomic_DNA"/>
</dbReference>
<evidence type="ECO:0000256" key="8">
    <source>
        <dbReference type="SAM" id="Phobius"/>
    </source>
</evidence>
<feature type="transmembrane region" description="Helical" evidence="8">
    <location>
        <begin position="149"/>
        <end position="171"/>
    </location>
</feature>
<dbReference type="InterPro" id="IPR000522">
    <property type="entry name" value="ABC_transptr_permease_BtuC"/>
</dbReference>
<feature type="transmembrane region" description="Helical" evidence="8">
    <location>
        <begin position="307"/>
        <end position="326"/>
    </location>
</feature>
<feature type="transmembrane region" description="Helical" evidence="8">
    <location>
        <begin position="117"/>
        <end position="137"/>
    </location>
</feature>
<keyword evidence="3" id="KW-0813">Transport</keyword>
<name>A0A517M8A0_9BACT</name>
<dbReference type="KEGG" id="ruv:EC9_53350"/>
<dbReference type="PANTHER" id="PTHR30472:SF25">
    <property type="entry name" value="ABC TRANSPORTER PERMEASE PROTEIN MJ0876-RELATED"/>
    <property type="match status" value="1"/>
</dbReference>
<dbReference type="RefSeq" id="WP_145348806.1">
    <property type="nucleotide sequence ID" value="NZ_CP036261.1"/>
</dbReference>
<keyword evidence="7 8" id="KW-0472">Membrane</keyword>
<dbReference type="InterPro" id="IPR037294">
    <property type="entry name" value="ABC_BtuC-like"/>
</dbReference>
<evidence type="ECO:0000256" key="1">
    <source>
        <dbReference type="ARBA" id="ARBA00004651"/>
    </source>
</evidence>
<dbReference type="SUPFAM" id="SSF81345">
    <property type="entry name" value="ABC transporter involved in vitamin B12 uptake, BtuC"/>
    <property type="match status" value="1"/>
</dbReference>
<comment type="subcellular location">
    <subcellularLocation>
        <location evidence="1">Cell membrane</location>
        <topology evidence="1">Multi-pass membrane protein</topology>
    </subcellularLocation>
</comment>
<dbReference type="GO" id="GO:0005886">
    <property type="term" value="C:plasma membrane"/>
    <property type="evidence" value="ECO:0007669"/>
    <property type="project" value="UniProtKB-SubCell"/>
</dbReference>
<evidence type="ECO:0000256" key="4">
    <source>
        <dbReference type="ARBA" id="ARBA00022475"/>
    </source>
</evidence>
<evidence type="ECO:0000256" key="7">
    <source>
        <dbReference type="ARBA" id="ARBA00023136"/>
    </source>
</evidence>
<evidence type="ECO:0000313" key="10">
    <source>
        <dbReference type="Proteomes" id="UP000319557"/>
    </source>
</evidence>
<dbReference type="CDD" id="cd06550">
    <property type="entry name" value="TM_ABC_iron-siderophores_like"/>
    <property type="match status" value="1"/>
</dbReference>
<evidence type="ECO:0000256" key="2">
    <source>
        <dbReference type="ARBA" id="ARBA00007935"/>
    </source>
</evidence>
<feature type="transmembrane region" description="Helical" evidence="8">
    <location>
        <begin position="60"/>
        <end position="77"/>
    </location>
</feature>
<evidence type="ECO:0000313" key="9">
    <source>
        <dbReference type="EMBL" id="QDS91115.1"/>
    </source>
</evidence>
<evidence type="ECO:0000256" key="3">
    <source>
        <dbReference type="ARBA" id="ARBA00022448"/>
    </source>
</evidence>
<dbReference type="Proteomes" id="UP000319557">
    <property type="component" value="Chromosome"/>
</dbReference>
<keyword evidence="6 8" id="KW-1133">Transmembrane helix</keyword>
<keyword evidence="10" id="KW-1185">Reference proteome</keyword>
<dbReference type="PANTHER" id="PTHR30472">
    <property type="entry name" value="FERRIC ENTEROBACTIN TRANSPORT SYSTEM PERMEASE PROTEIN"/>
    <property type="match status" value="1"/>
</dbReference>
<gene>
    <name evidence="9" type="ORF">EC9_53350</name>
</gene>
<dbReference type="GO" id="GO:0022857">
    <property type="term" value="F:transmembrane transporter activity"/>
    <property type="evidence" value="ECO:0007669"/>
    <property type="project" value="InterPro"/>
</dbReference>
<dbReference type="OrthoDB" id="9792889at2"/>
<proteinExistence type="inferred from homology"/>
<dbReference type="Gene3D" id="1.10.3470.10">
    <property type="entry name" value="ABC transporter involved in vitamin B12 uptake, BtuC"/>
    <property type="match status" value="1"/>
</dbReference>
<feature type="transmembrane region" description="Helical" evidence="8">
    <location>
        <begin position="276"/>
        <end position="295"/>
    </location>
</feature>
<feature type="transmembrane region" description="Helical" evidence="8">
    <location>
        <begin position="191"/>
        <end position="211"/>
    </location>
</feature>
<accession>A0A517M8A0</accession>
<evidence type="ECO:0000256" key="6">
    <source>
        <dbReference type="ARBA" id="ARBA00022989"/>
    </source>
</evidence>
<reference evidence="9 10" key="1">
    <citation type="submission" date="2019-02" db="EMBL/GenBank/DDBJ databases">
        <title>Deep-cultivation of Planctomycetes and their phenomic and genomic characterization uncovers novel biology.</title>
        <authorList>
            <person name="Wiegand S."/>
            <person name="Jogler M."/>
            <person name="Boedeker C."/>
            <person name="Pinto D."/>
            <person name="Vollmers J."/>
            <person name="Rivas-Marin E."/>
            <person name="Kohn T."/>
            <person name="Peeters S.H."/>
            <person name="Heuer A."/>
            <person name="Rast P."/>
            <person name="Oberbeckmann S."/>
            <person name="Bunk B."/>
            <person name="Jeske O."/>
            <person name="Meyerdierks A."/>
            <person name="Storesund J.E."/>
            <person name="Kallscheuer N."/>
            <person name="Luecker S."/>
            <person name="Lage O.M."/>
            <person name="Pohl T."/>
            <person name="Merkel B.J."/>
            <person name="Hornburger P."/>
            <person name="Mueller R.-W."/>
            <person name="Bruemmer F."/>
            <person name="Labrenz M."/>
            <person name="Spormann A.M."/>
            <person name="Op den Camp H."/>
            <person name="Overmann J."/>
            <person name="Amann R."/>
            <person name="Jetten M.S.M."/>
            <person name="Mascher T."/>
            <person name="Medema M.H."/>
            <person name="Devos D.P."/>
            <person name="Kaster A.-K."/>
            <person name="Ovreas L."/>
            <person name="Rohde M."/>
            <person name="Galperin M.Y."/>
            <person name="Jogler C."/>
        </authorList>
    </citation>
    <scope>NUCLEOTIDE SEQUENCE [LARGE SCALE GENOMIC DNA]</scope>
    <source>
        <strain evidence="9 10">EC9</strain>
    </source>
</reference>
<keyword evidence="4" id="KW-1003">Cell membrane</keyword>
<keyword evidence="5 8" id="KW-0812">Transmembrane</keyword>
<evidence type="ECO:0000256" key="5">
    <source>
        <dbReference type="ARBA" id="ARBA00022692"/>
    </source>
</evidence>
<sequence length="334" mass="33655">MSARWNILFASIVMLVVAVCVCLVGATSISPSELFAAATGGASLSESDRAILFQLRLPRIVAAAFVGGSLAAAGVGFQGLFRNPLAEPYVIGASSGAGLGVAIVVICGLRASVWSIGAVASLAMLGSVGVVMLVLLVGAMMRSTSTTSLLLAGVVISSMVNAIVSALMFLFDQKAVVILSWLMGSLASSHWGTAILAGTLGGAGMIGIGLLSRPLDAFALGDTASQSLGLDLSRFRWLIIGAASLATAGAVAASGVIGFVGLIAPHMARLFVGPRHAVLIPMSVCIGATLMLLADAVARTVIAPAELPVGIVTALLGCPVFLWLLLSRRTGASA</sequence>
<feature type="transmembrane region" description="Helical" evidence="8">
    <location>
        <begin position="237"/>
        <end position="264"/>
    </location>
</feature>
<dbReference type="GO" id="GO:0033214">
    <property type="term" value="P:siderophore-iron import into cell"/>
    <property type="evidence" value="ECO:0007669"/>
    <property type="project" value="TreeGrafter"/>
</dbReference>
<organism evidence="9 10">
    <name type="scientific">Rosistilla ulvae</name>
    <dbReference type="NCBI Taxonomy" id="1930277"/>
    <lineage>
        <taxon>Bacteria</taxon>
        <taxon>Pseudomonadati</taxon>
        <taxon>Planctomycetota</taxon>
        <taxon>Planctomycetia</taxon>
        <taxon>Pirellulales</taxon>
        <taxon>Pirellulaceae</taxon>
        <taxon>Rosistilla</taxon>
    </lineage>
</organism>